<dbReference type="SMART" id="SM00450">
    <property type="entry name" value="RHOD"/>
    <property type="match status" value="3"/>
</dbReference>
<dbReference type="Gene3D" id="3.40.250.10">
    <property type="entry name" value="Rhodanese-like domain"/>
    <property type="match status" value="4"/>
</dbReference>
<protein>
    <submittedName>
        <fullName evidence="2">Rhodanese</fullName>
    </submittedName>
</protein>
<dbReference type="PROSITE" id="PS50206">
    <property type="entry name" value="RHODANESE_3"/>
    <property type="match status" value="4"/>
</dbReference>
<name>A0A7W2KYD4_PSEPU</name>
<proteinExistence type="predicted"/>
<feature type="domain" description="Rhodanese" evidence="1">
    <location>
        <begin position="147"/>
        <end position="237"/>
    </location>
</feature>
<dbReference type="PANTHER" id="PTHR43031:SF16">
    <property type="entry name" value="OXIDOREDUCTASE"/>
    <property type="match status" value="1"/>
</dbReference>
<gene>
    <name evidence="2" type="ORF">H4C47_05270</name>
</gene>
<feature type="domain" description="Rhodanese" evidence="1">
    <location>
        <begin position="391"/>
        <end position="478"/>
    </location>
</feature>
<dbReference type="InterPro" id="IPR050229">
    <property type="entry name" value="GlpE_sulfurtransferase"/>
</dbReference>
<dbReference type="InterPro" id="IPR001763">
    <property type="entry name" value="Rhodanese-like_dom"/>
</dbReference>
<dbReference type="InterPro" id="IPR036873">
    <property type="entry name" value="Rhodanese-like_dom_sf"/>
</dbReference>
<organism evidence="2 3">
    <name type="scientific">Pseudomonas putida</name>
    <name type="common">Arthrobacter siderocapsulatus</name>
    <dbReference type="NCBI Taxonomy" id="303"/>
    <lineage>
        <taxon>Bacteria</taxon>
        <taxon>Pseudomonadati</taxon>
        <taxon>Pseudomonadota</taxon>
        <taxon>Gammaproteobacteria</taxon>
        <taxon>Pseudomonadales</taxon>
        <taxon>Pseudomonadaceae</taxon>
        <taxon>Pseudomonas</taxon>
    </lineage>
</organism>
<comment type="caution">
    <text evidence="2">The sequence shown here is derived from an EMBL/GenBank/DDBJ whole genome shotgun (WGS) entry which is preliminary data.</text>
</comment>
<evidence type="ECO:0000259" key="1">
    <source>
        <dbReference type="PROSITE" id="PS50206"/>
    </source>
</evidence>
<sequence length="537" mass="59098">MARAQAIKTLSANDLHHALVQNSEIAALDVREAKFYAEGHINVSSHVALSSLELQLFHTLPRKTVPIVIIDQAGTSAGEAERAWEVLNALSYTDLRILEGGINAWKAHGYALGTGYNTWVKTFADLAHAHYATPTITVQQLQARLNNGQPTTLIDCRPEQEYRKLTVTGACNVPGVELALYDLNRVDAAHLYVISCFSRTRGIVATTTLAHLGNQPNVAFLEDGIMASFLQGVPTGPGDPHLPAPGDVASDLVLRRHAESILQRHALSVIDHNHYRQLLQEQDVRTLYVFDVRPEASYLAGHLAQAVSAPGGQLLMTYDTQVPVRNARIVLVDDPHLKRAAVSAYWLSHFNDAEIHVLAMDQGNFEQVSGANTVAVPEQVRWLTAQEVQARFDRLCVVDVGPSLNYEQGHLPGAKFALRPSLPAWLQTQPPGPILFTSPDGVNAAYAAAQLTQAFGIDAYALKGGTEAWRQAGLALETDIQPQQLITPFDDDWGSTMRAKVDRERIFRDYLTWERNLGHAISQDETVQFHWPALATH</sequence>
<accession>A0A7W2KYD4</accession>
<dbReference type="EMBL" id="JACGDG010000004">
    <property type="protein sequence ID" value="MBA6115133.1"/>
    <property type="molecule type" value="Genomic_DNA"/>
</dbReference>
<dbReference type="Pfam" id="PF00581">
    <property type="entry name" value="Rhodanese"/>
    <property type="match status" value="3"/>
</dbReference>
<dbReference type="AlphaFoldDB" id="A0A7W2KYD4"/>
<feature type="domain" description="Rhodanese" evidence="1">
    <location>
        <begin position="21"/>
        <end position="114"/>
    </location>
</feature>
<dbReference type="PANTHER" id="PTHR43031">
    <property type="entry name" value="FAD-DEPENDENT OXIDOREDUCTASE"/>
    <property type="match status" value="1"/>
</dbReference>
<reference evidence="2 3" key="1">
    <citation type="submission" date="2020-07" db="EMBL/GenBank/DDBJ databases">
        <title>Diversity of carbapenemase encoding genes among Pseudomonas putida group clinical isolates in a tertiary Brazilian hospital.</title>
        <authorList>
            <person name="Alberto-Lei F."/>
            <person name="Nodari C.S."/>
            <person name="Streling A.P."/>
            <person name="Paulino J.T."/>
            <person name="Bessa-Neto F.O."/>
            <person name="Cayo R."/>
            <person name="Gales A.C."/>
        </authorList>
    </citation>
    <scope>NUCLEOTIDE SEQUENCE [LARGE SCALE GENOMIC DNA]</scope>
    <source>
        <strain evidence="2 3">12464</strain>
    </source>
</reference>
<evidence type="ECO:0000313" key="3">
    <source>
        <dbReference type="Proteomes" id="UP000553948"/>
    </source>
</evidence>
<evidence type="ECO:0000313" key="2">
    <source>
        <dbReference type="EMBL" id="MBA6115133.1"/>
    </source>
</evidence>
<dbReference type="RefSeq" id="WP_176512805.1">
    <property type="nucleotide sequence ID" value="NZ_CP060529.1"/>
</dbReference>
<dbReference type="Proteomes" id="UP000553948">
    <property type="component" value="Unassembled WGS sequence"/>
</dbReference>
<feature type="domain" description="Rhodanese" evidence="1">
    <location>
        <begin position="283"/>
        <end position="361"/>
    </location>
</feature>
<dbReference type="SUPFAM" id="SSF52821">
    <property type="entry name" value="Rhodanese/Cell cycle control phosphatase"/>
    <property type="match status" value="4"/>
</dbReference>